<organism evidence="1 2">
    <name type="scientific">Marinobacter xestospongiae</name>
    <dbReference type="NCBI Taxonomy" id="994319"/>
    <lineage>
        <taxon>Bacteria</taxon>
        <taxon>Pseudomonadati</taxon>
        <taxon>Pseudomonadota</taxon>
        <taxon>Gammaproteobacteria</taxon>
        <taxon>Pseudomonadales</taxon>
        <taxon>Marinobacteraceae</taxon>
        <taxon>Marinobacter</taxon>
    </lineage>
</organism>
<dbReference type="Proteomes" id="UP001269819">
    <property type="component" value="Unassembled WGS sequence"/>
</dbReference>
<sequence>MTSEFVYHSHFWLEEPEPDNPFAARHCYCHGYDVYGQVITRAGWFEYLLLLFQGQRPSPEQCRLLATLAKVLANPGPRDASVRAAMNAGVSGTTTSSALIAALAAGSGQYGGGQEVTVWLQWWQALGADLPAWQARIANPEEEEIPDIWLPMEHCPGFDPNGDSTPTPVCQALDALATQAPAQGAVTWLSNEYQALEQATGYPLAMVGVASAALADLGLEPDQATMLYLILRLPGAAVHALEQKRLGWKLFPYYGPAIQLLNDPNTPDPAREGVSP</sequence>
<accession>A0ABU3W291</accession>
<dbReference type="SUPFAM" id="SSF48256">
    <property type="entry name" value="Citrate synthase"/>
    <property type="match status" value="1"/>
</dbReference>
<evidence type="ECO:0000313" key="2">
    <source>
        <dbReference type="Proteomes" id="UP001269819"/>
    </source>
</evidence>
<dbReference type="Gene3D" id="1.10.580.10">
    <property type="entry name" value="Citrate Synthase, domain 1"/>
    <property type="match status" value="1"/>
</dbReference>
<protein>
    <submittedName>
        <fullName evidence="1">Citrate/2-methylcitrate synthase</fullName>
    </submittedName>
</protein>
<dbReference type="InterPro" id="IPR016142">
    <property type="entry name" value="Citrate_synth-like_lrg_a-sub"/>
</dbReference>
<gene>
    <name evidence="1" type="ORF">RYS15_18405</name>
</gene>
<comment type="caution">
    <text evidence="1">The sequence shown here is derived from an EMBL/GenBank/DDBJ whole genome shotgun (WGS) entry which is preliminary data.</text>
</comment>
<dbReference type="InterPro" id="IPR036969">
    <property type="entry name" value="Citrate_synthase_sf"/>
</dbReference>
<dbReference type="RefSeq" id="WP_316975044.1">
    <property type="nucleotide sequence ID" value="NZ_JAWIIJ010000017.1"/>
</dbReference>
<reference evidence="1 2" key="1">
    <citation type="submission" date="2023-10" db="EMBL/GenBank/DDBJ databases">
        <title>Characteristics and mechanism of a salt-tolerant marine origin heterotrophic nitrifying- aerobic denitrifying bacteria Marinobacter xestospongiae HN1.</title>
        <authorList>
            <person name="Qi R."/>
        </authorList>
    </citation>
    <scope>NUCLEOTIDE SEQUENCE [LARGE SCALE GENOMIC DNA]</scope>
    <source>
        <strain evidence="1 2">HN1</strain>
    </source>
</reference>
<keyword evidence="2" id="KW-1185">Reference proteome</keyword>
<name>A0ABU3W291_9GAMM</name>
<proteinExistence type="predicted"/>
<evidence type="ECO:0000313" key="1">
    <source>
        <dbReference type="EMBL" id="MDV2080662.1"/>
    </source>
</evidence>
<dbReference type="EMBL" id="JAWIIJ010000017">
    <property type="protein sequence ID" value="MDV2080662.1"/>
    <property type="molecule type" value="Genomic_DNA"/>
</dbReference>